<sequence length="219" mass="23832">MAEDQTGSAEPGAQPEPEPTRAEPGAQPESQPTRAEPGAQPEPEPTRADQGAQPESRPTRVDFTWSPQPADWRAAVRAVVPMYRWAQWFAAVLAVFGVVLVVLGDVLPGLYGLLAAAVIAVLPALRIRASFQRHPLASRTVTGTADDHSVRMAVDELARSELAWTRLPAWQETPQGIVLRTGPGRADPIYPVPHRAFADPDDEQRFRELLHRHIGPASG</sequence>
<reference evidence="4" key="1">
    <citation type="submission" date="2022-06" db="EMBL/GenBank/DDBJ databases">
        <title>Genomic Encyclopedia of Archaeal and Bacterial Type Strains, Phase II (KMG-II): from individual species to whole genera.</title>
        <authorList>
            <person name="Goeker M."/>
        </authorList>
    </citation>
    <scope>NUCLEOTIDE SEQUENCE</scope>
    <source>
        <strain evidence="4">DSM 43935</strain>
    </source>
</reference>
<evidence type="ECO:0000256" key="2">
    <source>
        <dbReference type="SAM" id="Phobius"/>
    </source>
</evidence>
<proteinExistence type="predicted"/>
<evidence type="ECO:0000256" key="1">
    <source>
        <dbReference type="SAM" id="MobiDB-lite"/>
    </source>
</evidence>
<dbReference type="EMBL" id="JAMTCK010000001">
    <property type="protein sequence ID" value="MCP2163780.1"/>
    <property type="molecule type" value="Genomic_DNA"/>
</dbReference>
<keyword evidence="2" id="KW-1133">Transmembrane helix</keyword>
<name>A0AAE3G904_9PSEU</name>
<dbReference type="AlphaFoldDB" id="A0AAE3G904"/>
<evidence type="ECO:0000259" key="3">
    <source>
        <dbReference type="Pfam" id="PF14317"/>
    </source>
</evidence>
<feature type="region of interest" description="Disordered" evidence="1">
    <location>
        <begin position="1"/>
        <end position="65"/>
    </location>
</feature>
<organism evidence="4 5">
    <name type="scientific">Goodfellowiella coeruleoviolacea</name>
    <dbReference type="NCBI Taxonomy" id="334858"/>
    <lineage>
        <taxon>Bacteria</taxon>
        <taxon>Bacillati</taxon>
        <taxon>Actinomycetota</taxon>
        <taxon>Actinomycetes</taxon>
        <taxon>Pseudonocardiales</taxon>
        <taxon>Pseudonocardiaceae</taxon>
        <taxon>Goodfellowiella</taxon>
    </lineage>
</organism>
<dbReference type="Pfam" id="PF14317">
    <property type="entry name" value="YcxB"/>
    <property type="match status" value="1"/>
</dbReference>
<gene>
    <name evidence="4" type="ORF">LX83_000620</name>
</gene>
<evidence type="ECO:0000313" key="4">
    <source>
        <dbReference type="EMBL" id="MCP2163780.1"/>
    </source>
</evidence>
<evidence type="ECO:0000313" key="5">
    <source>
        <dbReference type="Proteomes" id="UP001206128"/>
    </source>
</evidence>
<comment type="caution">
    <text evidence="4">The sequence shown here is derived from an EMBL/GenBank/DDBJ whole genome shotgun (WGS) entry which is preliminary data.</text>
</comment>
<keyword evidence="2" id="KW-0472">Membrane</keyword>
<keyword evidence="2" id="KW-0812">Transmembrane</keyword>
<feature type="transmembrane region" description="Helical" evidence="2">
    <location>
        <begin position="85"/>
        <end position="104"/>
    </location>
</feature>
<feature type="domain" description="YcxB-like C-terminal" evidence="3">
    <location>
        <begin position="154"/>
        <end position="210"/>
    </location>
</feature>
<keyword evidence="5" id="KW-1185">Reference proteome</keyword>
<dbReference type="InterPro" id="IPR025588">
    <property type="entry name" value="YcxB-like_C"/>
</dbReference>
<protein>
    <submittedName>
        <fullName evidence="4">YcxB-like protein</fullName>
    </submittedName>
</protein>
<feature type="transmembrane region" description="Helical" evidence="2">
    <location>
        <begin position="110"/>
        <end position="129"/>
    </location>
</feature>
<dbReference type="Proteomes" id="UP001206128">
    <property type="component" value="Unassembled WGS sequence"/>
</dbReference>
<accession>A0AAE3G904</accession>